<feature type="compositionally biased region" description="Basic and acidic residues" evidence="1">
    <location>
        <begin position="46"/>
        <end position="61"/>
    </location>
</feature>
<name>A0A931E8V0_9BACT</name>
<feature type="region of interest" description="Disordered" evidence="1">
    <location>
        <begin position="32"/>
        <end position="104"/>
    </location>
</feature>
<dbReference type="AlphaFoldDB" id="A0A931E8V0"/>
<evidence type="ECO:0000313" key="3">
    <source>
        <dbReference type="EMBL" id="MBG9377284.1"/>
    </source>
</evidence>
<dbReference type="Proteomes" id="UP000628448">
    <property type="component" value="Unassembled WGS sequence"/>
</dbReference>
<protein>
    <submittedName>
        <fullName evidence="3">Uncharacterized protein</fullName>
    </submittedName>
</protein>
<feature type="compositionally biased region" description="Basic and acidic residues" evidence="1">
    <location>
        <begin position="69"/>
        <end position="104"/>
    </location>
</feature>
<organism evidence="3 4">
    <name type="scientific">Panacibacter microcysteis</name>
    <dbReference type="NCBI Taxonomy" id="2793269"/>
    <lineage>
        <taxon>Bacteria</taxon>
        <taxon>Pseudomonadati</taxon>
        <taxon>Bacteroidota</taxon>
        <taxon>Chitinophagia</taxon>
        <taxon>Chitinophagales</taxon>
        <taxon>Chitinophagaceae</taxon>
        <taxon>Panacibacter</taxon>
    </lineage>
</organism>
<reference evidence="3" key="1">
    <citation type="submission" date="2020-11" db="EMBL/GenBank/DDBJ databases">
        <title>Bacterial whole genome sequence for Panacibacter sp. DH6.</title>
        <authorList>
            <person name="Le V."/>
            <person name="Ko S."/>
            <person name="Ahn C.-Y."/>
            <person name="Oh H.-M."/>
        </authorList>
    </citation>
    <scope>NUCLEOTIDE SEQUENCE</scope>
    <source>
        <strain evidence="3">DH6</strain>
    </source>
</reference>
<keyword evidence="2" id="KW-0732">Signal</keyword>
<keyword evidence="4" id="KW-1185">Reference proteome</keyword>
<proteinExistence type="predicted"/>
<evidence type="ECO:0000313" key="4">
    <source>
        <dbReference type="Proteomes" id="UP000628448"/>
    </source>
</evidence>
<comment type="caution">
    <text evidence="3">The sequence shown here is derived from an EMBL/GenBank/DDBJ whole genome shotgun (WGS) entry which is preliminary data.</text>
</comment>
<gene>
    <name evidence="3" type="ORF">I5907_13665</name>
</gene>
<evidence type="ECO:0000256" key="1">
    <source>
        <dbReference type="SAM" id="MobiDB-lite"/>
    </source>
</evidence>
<evidence type="ECO:0000256" key="2">
    <source>
        <dbReference type="SAM" id="SignalP"/>
    </source>
</evidence>
<feature type="chain" id="PRO_5037850074" evidence="2">
    <location>
        <begin position="21"/>
        <end position="104"/>
    </location>
</feature>
<dbReference type="EMBL" id="JADWYR010000002">
    <property type="protein sequence ID" value="MBG9377284.1"/>
    <property type="molecule type" value="Genomic_DNA"/>
</dbReference>
<sequence length="104" mass="11623">MKKSILIAACSLILGASTYAAPYSSQHIKKQAKVQVADRRQKHKDTKQLKDDQSQFHRDQKSGASATTMKHDGKNVVKDKVAVHKDKQAVKDVDQKDKKVVPNK</sequence>
<dbReference type="RefSeq" id="WP_196991374.1">
    <property type="nucleotide sequence ID" value="NZ_JADWYR010000002.1"/>
</dbReference>
<feature type="signal peptide" evidence="2">
    <location>
        <begin position="1"/>
        <end position="20"/>
    </location>
</feature>
<accession>A0A931E8V0</accession>